<dbReference type="Pfam" id="PF01412">
    <property type="entry name" value="ArfGap"/>
    <property type="match status" value="1"/>
</dbReference>
<feature type="repeat" description="ANK" evidence="6">
    <location>
        <begin position="810"/>
        <end position="842"/>
    </location>
</feature>
<keyword evidence="12" id="KW-1185">Reference proteome</keyword>
<dbReference type="AlphaFoldDB" id="A0A7E6FNA6"/>
<dbReference type="PROSITE" id="PS50297">
    <property type="entry name" value="ANK_REP_REGION"/>
    <property type="match status" value="2"/>
</dbReference>
<feature type="compositionally biased region" description="Low complexity" evidence="9">
    <location>
        <begin position="475"/>
        <end position="500"/>
    </location>
</feature>
<dbReference type="SUPFAM" id="SSF50729">
    <property type="entry name" value="PH domain-like"/>
    <property type="match status" value="1"/>
</dbReference>
<organism evidence="12 13">
    <name type="scientific">Octopus sinensis</name>
    <name type="common">East Asian common octopus</name>
    <dbReference type="NCBI Taxonomy" id="2607531"/>
    <lineage>
        <taxon>Eukaryota</taxon>
        <taxon>Metazoa</taxon>
        <taxon>Spiralia</taxon>
        <taxon>Lophotrochozoa</taxon>
        <taxon>Mollusca</taxon>
        <taxon>Cephalopoda</taxon>
        <taxon>Coleoidea</taxon>
        <taxon>Octopodiformes</taxon>
        <taxon>Octopoda</taxon>
        <taxon>Incirrata</taxon>
        <taxon>Octopodidae</taxon>
        <taxon>Octopus</taxon>
    </lineage>
</organism>
<dbReference type="SUPFAM" id="SSF48403">
    <property type="entry name" value="Ankyrin repeat"/>
    <property type="match status" value="1"/>
</dbReference>
<evidence type="ECO:0000256" key="4">
    <source>
        <dbReference type="ARBA" id="ARBA00022833"/>
    </source>
</evidence>
<dbReference type="GO" id="GO:0008270">
    <property type="term" value="F:zinc ion binding"/>
    <property type="evidence" value="ECO:0007669"/>
    <property type="project" value="UniProtKB-KW"/>
</dbReference>
<feature type="region of interest" description="Disordered" evidence="9">
    <location>
        <begin position="708"/>
        <end position="737"/>
    </location>
</feature>
<keyword evidence="3 7" id="KW-0863">Zinc-finger</keyword>
<keyword evidence="2" id="KW-0677">Repeat</keyword>
<keyword evidence="5 6" id="KW-0040">ANK repeat</keyword>
<evidence type="ECO:0000259" key="11">
    <source>
        <dbReference type="PROSITE" id="PS50115"/>
    </source>
</evidence>
<dbReference type="InterPro" id="IPR036770">
    <property type="entry name" value="Ankyrin_rpt-contain_sf"/>
</dbReference>
<sequence>MRPVIEFRECLKDSPYFRASLEDAENDIELLEVRLEKLVKLCSSMIETGKAFHTASNGFVGGVRDLGQYFKDDDLASEDAKVAKSLTRFADAMTEVMKYFSMLMDQANRSVCKNINNFIKQDIRKVKEAKKYFEKISDEMDNALIKNSNALRSKPQECEDATNGLIAMSSAFAHNSLDYVYQINVLRLKKRFDVLETMLSFMNAQNTYFHQGHDLFIDLDPYVKNVRDQVEELSRKATVEKKEMEERHDLVREQTFKITKKMQSVKVTKKRWLRKRASKDFGKVADKRLSMDTIYALNDEFNDATTFFKQDTRYNGRKSSLSTLVHLFCTKNQSFPTENLELASSAPFQPEDSDKKMEGYLFKRTTNAFKSWVRRWFAIQDNQLVYRKRSKDSQTIMEEDLRLCTVKPVYEIDRRFCFEVVSPARNHILQADSEHLCQKWISAIQAGVSKAYSSESNQTDEKNENYGTSGGGGNVPDNVGGNSNSNSPSTQNSKQQSKSQLRMNQLLSIPGNDRCCDCNSPDPRWASINLGITLCIECSGIHRSFGVHMSKVRSIMLDAWEPELLKVMAELGNDVVNRTYESTVDESIAPHATPDCTRGIREAWIRSKYIQKAFVSKLPGFKDNSSEKIQSWSVRKRTKRSPGRSLIKDDNLSTTQPSEKLENSSDLMKAVLSVSTATSKDNGNGHRNSEVLVFGSDVELPEVNPSKFLDLDLDSSEDSSTETEDTEDAKSTTSWEDMSKLDPNMLLYKAAQARNLPVMVEALAHGGNSNWINEEDEGKTPLMKSVETGSLAACEFLLLNGAKLDRRDQKGRTPLHHATIHGYTGQVCQFLKRGADRHAKDNEGKDAETIAIEATNADIVTLLRLARLNEEMSTDGDEMYNDVFRDFSNMASHNPEKLKRK</sequence>
<dbReference type="FunFam" id="1.20.1270.60:FF:000025">
    <property type="entry name" value="arf-GAP with coiled-coil, ANK repeat and PH domain-containing protein 2"/>
    <property type="match status" value="1"/>
</dbReference>
<dbReference type="InterPro" id="IPR011993">
    <property type="entry name" value="PH-like_dom_sf"/>
</dbReference>
<proteinExistence type="predicted"/>
<evidence type="ECO:0000256" key="3">
    <source>
        <dbReference type="ARBA" id="ARBA00022771"/>
    </source>
</evidence>
<dbReference type="PRINTS" id="PR00405">
    <property type="entry name" value="REVINTRACTNG"/>
</dbReference>
<name>A0A7E6FNA6_9MOLL</name>
<dbReference type="CDD" id="cd08835">
    <property type="entry name" value="ArfGap_ACAP"/>
    <property type="match status" value="1"/>
</dbReference>
<dbReference type="RefSeq" id="XP_036369181.1">
    <property type="nucleotide sequence ID" value="XM_036513288.1"/>
</dbReference>
<dbReference type="SUPFAM" id="SSF103657">
    <property type="entry name" value="BAR/IMD domain-like"/>
    <property type="match status" value="1"/>
</dbReference>
<dbReference type="CDD" id="cd13250">
    <property type="entry name" value="PH_ACAP"/>
    <property type="match status" value="1"/>
</dbReference>
<dbReference type="GO" id="GO:0005737">
    <property type="term" value="C:cytoplasm"/>
    <property type="evidence" value="ECO:0007669"/>
    <property type="project" value="InterPro"/>
</dbReference>
<dbReference type="PROSITE" id="PS50003">
    <property type="entry name" value="PH_DOMAIN"/>
    <property type="match status" value="1"/>
</dbReference>
<dbReference type="Gene3D" id="1.25.40.20">
    <property type="entry name" value="Ankyrin repeat-containing domain"/>
    <property type="match status" value="1"/>
</dbReference>
<dbReference type="InterPro" id="IPR001164">
    <property type="entry name" value="ArfGAP_dom"/>
</dbReference>
<dbReference type="GO" id="GO:0005096">
    <property type="term" value="F:GTPase activator activity"/>
    <property type="evidence" value="ECO:0007669"/>
    <property type="project" value="InterPro"/>
</dbReference>
<protein>
    <submittedName>
        <fullName evidence="13">Arf-GAP with coiled-coil, ANK repeat and PH domain-containing protein 2-like isoform X1</fullName>
    </submittedName>
</protein>
<dbReference type="InterPro" id="IPR027267">
    <property type="entry name" value="AH/BAR_dom_sf"/>
</dbReference>
<feature type="region of interest" description="Disordered" evidence="9">
    <location>
        <begin position="452"/>
        <end position="501"/>
    </location>
</feature>
<dbReference type="SMART" id="SM00248">
    <property type="entry name" value="ANK"/>
    <property type="match status" value="2"/>
</dbReference>
<dbReference type="Pfam" id="PF00169">
    <property type="entry name" value="PH"/>
    <property type="match status" value="1"/>
</dbReference>
<feature type="domain" description="PH" evidence="10">
    <location>
        <begin position="354"/>
        <end position="449"/>
    </location>
</feature>
<evidence type="ECO:0000256" key="6">
    <source>
        <dbReference type="PROSITE-ProRule" id="PRU00023"/>
    </source>
</evidence>
<evidence type="ECO:0000256" key="5">
    <source>
        <dbReference type="ARBA" id="ARBA00023043"/>
    </source>
</evidence>
<dbReference type="KEGG" id="osn:115224576"/>
<dbReference type="InterPro" id="IPR038508">
    <property type="entry name" value="ArfGAP_dom_sf"/>
</dbReference>
<dbReference type="Proteomes" id="UP000515154">
    <property type="component" value="Linkage group LG25"/>
</dbReference>
<keyword evidence="4" id="KW-0862">Zinc</keyword>
<dbReference type="SMART" id="SM00105">
    <property type="entry name" value="ArfGap"/>
    <property type="match status" value="1"/>
</dbReference>
<dbReference type="FunFam" id="1.10.220.150:FF:000007">
    <property type="entry name" value="Arf-GAP with coiled-coil, ANK repeat and PH domain-containing protein 2"/>
    <property type="match status" value="1"/>
</dbReference>
<dbReference type="PROSITE" id="PS50088">
    <property type="entry name" value="ANK_REPEAT"/>
    <property type="match status" value="2"/>
</dbReference>
<feature type="compositionally biased region" description="Acidic residues" evidence="9">
    <location>
        <begin position="711"/>
        <end position="727"/>
    </location>
</feature>
<dbReference type="PANTHER" id="PTHR23180:SF399">
    <property type="entry name" value="BLOWN FUSE, ISOFORM A-RELATED"/>
    <property type="match status" value="1"/>
</dbReference>
<evidence type="ECO:0000256" key="1">
    <source>
        <dbReference type="ARBA" id="ARBA00022723"/>
    </source>
</evidence>
<dbReference type="Gene3D" id="1.10.220.150">
    <property type="entry name" value="Arf GTPase activating protein"/>
    <property type="match status" value="1"/>
</dbReference>
<evidence type="ECO:0000256" key="2">
    <source>
        <dbReference type="ARBA" id="ARBA00022737"/>
    </source>
</evidence>
<dbReference type="InterPro" id="IPR037278">
    <property type="entry name" value="ARFGAP/RecO"/>
</dbReference>
<dbReference type="InterPro" id="IPR001849">
    <property type="entry name" value="PH_domain"/>
</dbReference>
<feature type="domain" description="Arf-GAP" evidence="11">
    <location>
        <begin position="500"/>
        <end position="615"/>
    </location>
</feature>
<evidence type="ECO:0000256" key="9">
    <source>
        <dbReference type="SAM" id="MobiDB-lite"/>
    </source>
</evidence>
<dbReference type="Pfam" id="PF12796">
    <property type="entry name" value="Ank_2"/>
    <property type="match status" value="1"/>
</dbReference>
<feature type="repeat" description="ANK" evidence="6">
    <location>
        <begin position="777"/>
        <end position="809"/>
    </location>
</feature>
<dbReference type="Gene3D" id="1.20.1270.60">
    <property type="entry name" value="Arfaptin homology (AH) domain/BAR domain"/>
    <property type="match status" value="1"/>
</dbReference>
<feature type="coiled-coil region" evidence="8">
    <location>
        <begin position="223"/>
        <end position="254"/>
    </location>
</feature>
<evidence type="ECO:0000313" key="13">
    <source>
        <dbReference type="RefSeq" id="XP_036369181.1"/>
    </source>
</evidence>
<dbReference type="InterPro" id="IPR004148">
    <property type="entry name" value="BAR_dom"/>
</dbReference>
<keyword evidence="1" id="KW-0479">Metal-binding</keyword>
<dbReference type="FunFam" id="2.30.29.30:FF:000026">
    <property type="entry name" value="Arf-GAP with coiled-coil, ANK repeat and PH domain-containing protein 2"/>
    <property type="match status" value="1"/>
</dbReference>
<keyword evidence="8" id="KW-0175">Coiled coil</keyword>
<dbReference type="PROSITE" id="PS50115">
    <property type="entry name" value="ARFGAP"/>
    <property type="match status" value="1"/>
</dbReference>
<dbReference type="Gene3D" id="2.30.29.30">
    <property type="entry name" value="Pleckstrin-homology domain (PH domain)/Phosphotyrosine-binding domain (PTB)"/>
    <property type="match status" value="1"/>
</dbReference>
<dbReference type="SUPFAM" id="SSF57863">
    <property type="entry name" value="ArfGap/RecO-like zinc finger"/>
    <property type="match status" value="1"/>
</dbReference>
<dbReference type="CDD" id="cd07603">
    <property type="entry name" value="BAR_ACAPs"/>
    <property type="match status" value="1"/>
</dbReference>
<gene>
    <name evidence="13" type="primary">LOC115224576</name>
</gene>
<dbReference type="PANTHER" id="PTHR23180">
    <property type="entry name" value="CENTAURIN/ARF"/>
    <property type="match status" value="1"/>
</dbReference>
<accession>A0A7E6FNA6</accession>
<evidence type="ECO:0000259" key="10">
    <source>
        <dbReference type="PROSITE" id="PS50003"/>
    </source>
</evidence>
<reference evidence="13" key="1">
    <citation type="submission" date="2025-08" db="UniProtKB">
        <authorList>
            <consortium name="RefSeq"/>
        </authorList>
    </citation>
    <scope>IDENTIFICATION</scope>
</reference>
<evidence type="ECO:0000313" key="12">
    <source>
        <dbReference type="Proteomes" id="UP000515154"/>
    </source>
</evidence>
<dbReference type="InterPro" id="IPR002110">
    <property type="entry name" value="Ankyrin_rpt"/>
</dbReference>
<dbReference type="SMART" id="SM00233">
    <property type="entry name" value="PH"/>
    <property type="match status" value="1"/>
</dbReference>
<dbReference type="Pfam" id="PF16746">
    <property type="entry name" value="BAR_3"/>
    <property type="match status" value="1"/>
</dbReference>
<feature type="region of interest" description="Disordered" evidence="9">
    <location>
        <begin position="632"/>
        <end position="664"/>
    </location>
</feature>
<evidence type="ECO:0000256" key="7">
    <source>
        <dbReference type="PROSITE-ProRule" id="PRU00288"/>
    </source>
</evidence>
<dbReference type="InterPro" id="IPR045258">
    <property type="entry name" value="ACAP1/2/3-like"/>
</dbReference>
<evidence type="ECO:0000256" key="8">
    <source>
        <dbReference type="SAM" id="Coils"/>
    </source>
</evidence>